<protein>
    <submittedName>
        <fullName evidence="1">Uncharacterized protein</fullName>
    </submittedName>
</protein>
<dbReference type="Proteomes" id="UP000050360">
    <property type="component" value="Unassembled WGS sequence"/>
</dbReference>
<organism evidence="1 2">
    <name type="scientific">Candidatus Methanoperedens nitratireducens</name>
    <dbReference type="NCBI Taxonomy" id="1392998"/>
    <lineage>
        <taxon>Archaea</taxon>
        <taxon>Methanobacteriati</taxon>
        <taxon>Methanobacteriota</taxon>
        <taxon>Stenosarchaea group</taxon>
        <taxon>Methanomicrobia</taxon>
        <taxon>Methanosarcinales</taxon>
        <taxon>ANME-2 cluster</taxon>
        <taxon>Candidatus Methanoperedentaceae</taxon>
        <taxon>Candidatus Methanoperedens</taxon>
    </lineage>
</organism>
<feature type="non-terminal residue" evidence="1">
    <location>
        <position position="1"/>
    </location>
</feature>
<comment type="caution">
    <text evidence="1">The sequence shown here is derived from an EMBL/GenBank/DDBJ whole genome shotgun (WGS) entry which is preliminary data.</text>
</comment>
<reference evidence="1 2" key="1">
    <citation type="submission" date="2015-09" db="EMBL/GenBank/DDBJ databases">
        <title>A metagenomics-based metabolic model of nitrate-dependent anaerobic oxidation of methane by Methanoperedens-like archaea.</title>
        <authorList>
            <person name="Arshad A."/>
            <person name="Speth D.R."/>
            <person name="De Graaf R.M."/>
            <person name="Op Den Camp H.J."/>
            <person name="Jetten M.S."/>
            <person name="Welte C.U."/>
        </authorList>
    </citation>
    <scope>NUCLEOTIDE SEQUENCE [LARGE SCALE GENOMIC DNA]</scope>
</reference>
<accession>A0A0P8AKN3</accession>
<name>A0A0P8AKN3_9EURY</name>
<proteinExistence type="predicted"/>
<dbReference type="InterPro" id="IPR036280">
    <property type="entry name" value="Multihaem_cyt_sf"/>
</dbReference>
<dbReference type="AlphaFoldDB" id="A0A0P8AKN3"/>
<gene>
    <name evidence="1" type="ORF">MPEBLZ_00008</name>
</gene>
<dbReference type="EMBL" id="LKCM01000005">
    <property type="protein sequence ID" value="KPQ45392.1"/>
    <property type="molecule type" value="Genomic_DNA"/>
</dbReference>
<dbReference type="SUPFAM" id="SSF48695">
    <property type="entry name" value="Multiheme cytochromes"/>
    <property type="match status" value="1"/>
</dbReference>
<evidence type="ECO:0000313" key="2">
    <source>
        <dbReference type="Proteomes" id="UP000050360"/>
    </source>
</evidence>
<sequence length="358" mass="37311">PHAAFKCEYCHRIEQGSASGDNAFGRIFYYNQPDGAGVRVRSAILTVADWEAGNYPAVINGTDLFTNKQTTLAGVTLLHGAGQISPLDVNSNATENATLYIGPKSSFRLMQTYSTTTGKPLDTNTSSAEGGLDLSKATVAADGSFSLDNAGSKTVNPGSKYHAASLVSCMECHGGEEPMAHYRRVEQESGTTPCNNCHYGGSGTLNGAKKMTTLSAGGFNLTGMSDDTGTSEAHNAWVKTDDGLNRFGGPNGKANNGACIGCHTHVAVDISFNKGYKLAFTATESATGTYSVSDTKVEGTVHVDIYGNGSGATFGVGDKSYTWTPTQTMYISDGTSNTTVVPALTGESSDSYAALTTP</sequence>
<evidence type="ECO:0000313" key="1">
    <source>
        <dbReference type="EMBL" id="KPQ45392.1"/>
    </source>
</evidence>